<proteinExistence type="predicted"/>
<dbReference type="EMBL" id="CP002953">
    <property type="protein sequence ID" value="AFF19970.1"/>
    <property type="molecule type" value="Genomic_DNA"/>
</dbReference>
<organism evidence="1 2">
    <name type="scientific">Helicobacter pylori ELS37</name>
    <dbReference type="NCBI Taxonomy" id="1055527"/>
    <lineage>
        <taxon>Bacteria</taxon>
        <taxon>Pseudomonadati</taxon>
        <taxon>Campylobacterota</taxon>
        <taxon>Epsilonproteobacteria</taxon>
        <taxon>Campylobacterales</taxon>
        <taxon>Helicobacteraceae</taxon>
        <taxon>Helicobacter</taxon>
    </lineage>
</organism>
<dbReference type="KEGG" id="hpe:HPELS_02050"/>
<gene>
    <name evidence="1" type="ORF">HPELS_02050</name>
</gene>
<name>A0ABC7ZEV9_HELPX</name>
<protein>
    <submittedName>
        <fullName evidence="1">Uncharacterized protein</fullName>
    </submittedName>
</protein>
<dbReference type="AlphaFoldDB" id="A0ABC7ZEV9"/>
<dbReference type="Proteomes" id="UP000007885">
    <property type="component" value="Chromosome"/>
</dbReference>
<evidence type="ECO:0000313" key="2">
    <source>
        <dbReference type="Proteomes" id="UP000007885"/>
    </source>
</evidence>
<accession>A0ABC7ZEV9</accession>
<sequence>MNPLFFLEGFNFFEAFVLNPLSFWGGLMKNLFSFKPFSFELSFFKPFLFF</sequence>
<reference evidence="1 2" key="1">
    <citation type="submission" date="2011-07" db="EMBL/GenBank/DDBJ databases">
        <authorList>
            <person name="Bertoli M.T."/>
            <person name="Kersulyte D."/>
            <person name="Pascasio M.A."/>
            <person name="Berg D.E."/>
        </authorList>
    </citation>
    <scope>NUCLEOTIDE SEQUENCE [LARGE SCALE GENOMIC DNA]</scope>
    <source>
        <strain evidence="1 2">ELS37</strain>
    </source>
</reference>
<evidence type="ECO:0000313" key="1">
    <source>
        <dbReference type="EMBL" id="AFF19970.1"/>
    </source>
</evidence>